<accession>A0ABV8T030</accession>
<dbReference type="RefSeq" id="WP_380601762.1">
    <property type="nucleotide sequence ID" value="NZ_JBHSDU010000014.1"/>
</dbReference>
<gene>
    <name evidence="1" type="ORF">ACFPN2_25200</name>
</gene>
<dbReference type="SUPFAM" id="SSF69047">
    <property type="entry name" value="Hypothetical protein YjbJ"/>
    <property type="match status" value="1"/>
</dbReference>
<evidence type="ECO:0000313" key="2">
    <source>
        <dbReference type="Proteomes" id="UP001595904"/>
    </source>
</evidence>
<organism evidence="1 2">
    <name type="scientific">Steroidobacter flavus</name>
    <dbReference type="NCBI Taxonomy" id="1842136"/>
    <lineage>
        <taxon>Bacteria</taxon>
        <taxon>Pseudomonadati</taxon>
        <taxon>Pseudomonadota</taxon>
        <taxon>Gammaproteobacteria</taxon>
        <taxon>Steroidobacterales</taxon>
        <taxon>Steroidobacteraceae</taxon>
        <taxon>Steroidobacter</taxon>
    </lineage>
</organism>
<reference evidence="2" key="1">
    <citation type="journal article" date="2019" name="Int. J. Syst. Evol. Microbiol.">
        <title>The Global Catalogue of Microorganisms (GCM) 10K type strain sequencing project: providing services to taxonomists for standard genome sequencing and annotation.</title>
        <authorList>
            <consortium name="The Broad Institute Genomics Platform"/>
            <consortium name="The Broad Institute Genome Sequencing Center for Infectious Disease"/>
            <person name="Wu L."/>
            <person name="Ma J."/>
        </authorList>
    </citation>
    <scope>NUCLEOTIDE SEQUENCE [LARGE SCALE GENOMIC DNA]</scope>
    <source>
        <strain evidence="2">CGMCC 1.10759</strain>
    </source>
</reference>
<dbReference type="InterPro" id="IPR036629">
    <property type="entry name" value="YjbJ_sf"/>
</dbReference>
<keyword evidence="2" id="KW-1185">Reference proteome</keyword>
<dbReference type="Proteomes" id="UP001595904">
    <property type="component" value="Unassembled WGS sequence"/>
</dbReference>
<comment type="caution">
    <text evidence="1">The sequence shown here is derived from an EMBL/GenBank/DDBJ whole genome shotgun (WGS) entry which is preliminary data.</text>
</comment>
<proteinExistence type="predicted"/>
<protein>
    <submittedName>
        <fullName evidence="1">General stress protein CsbD</fullName>
    </submittedName>
</protein>
<evidence type="ECO:0000313" key="1">
    <source>
        <dbReference type="EMBL" id="MFC4312405.1"/>
    </source>
</evidence>
<dbReference type="Gene3D" id="1.10.1470.10">
    <property type="entry name" value="YjbJ"/>
    <property type="match status" value="1"/>
</dbReference>
<dbReference type="EMBL" id="JBHSDU010000014">
    <property type="protein sequence ID" value="MFC4312405.1"/>
    <property type="molecule type" value="Genomic_DNA"/>
</dbReference>
<sequence length="71" mass="8286">MNWTLAESNWAQFRGTVKARWLKLDDEQLRAIAGNRAALSSAIQDVYGINRMDAEKEIRAFEERNKSYRPK</sequence>
<name>A0ABV8T030_9GAMM</name>